<evidence type="ECO:0000256" key="2">
    <source>
        <dbReference type="ARBA" id="ARBA00013194"/>
    </source>
</evidence>
<dbReference type="EMBL" id="CAKOGP040000779">
    <property type="protein sequence ID" value="CAJ1939057.1"/>
    <property type="molecule type" value="Genomic_DNA"/>
</dbReference>
<dbReference type="CDD" id="cd00051">
    <property type="entry name" value="EFh"/>
    <property type="match status" value="1"/>
</dbReference>
<feature type="region of interest" description="Disordered" evidence="7">
    <location>
        <begin position="52"/>
        <end position="71"/>
    </location>
</feature>
<reference evidence="11" key="1">
    <citation type="submission" date="2023-08" db="EMBL/GenBank/DDBJ databases">
        <authorList>
            <person name="Audoor S."/>
            <person name="Bilcke G."/>
        </authorList>
    </citation>
    <scope>NUCLEOTIDE SEQUENCE</scope>
</reference>
<keyword evidence="3" id="KW-0106">Calcium</keyword>
<comment type="caution">
    <text evidence="11">The sequence shown here is derived from an EMBL/GenBank/DDBJ whole genome shotgun (WGS) entry which is preliminary data.</text>
</comment>
<dbReference type="GO" id="GO:0003755">
    <property type="term" value="F:peptidyl-prolyl cis-trans isomerase activity"/>
    <property type="evidence" value="ECO:0007669"/>
    <property type="project" value="UniProtKB-KW"/>
</dbReference>
<protein>
    <recommendedName>
        <fullName evidence="2 6">peptidylprolyl isomerase</fullName>
        <ecNumber evidence="2 6">5.2.1.8</ecNumber>
    </recommendedName>
</protein>
<dbReference type="AlphaFoldDB" id="A0AAD2CM07"/>
<evidence type="ECO:0000256" key="1">
    <source>
        <dbReference type="ARBA" id="ARBA00000971"/>
    </source>
</evidence>
<dbReference type="Proteomes" id="UP001295423">
    <property type="component" value="Unassembled WGS sequence"/>
</dbReference>
<dbReference type="Pfam" id="PF00254">
    <property type="entry name" value="FKBP_C"/>
    <property type="match status" value="1"/>
</dbReference>
<evidence type="ECO:0000256" key="3">
    <source>
        <dbReference type="ARBA" id="ARBA00022837"/>
    </source>
</evidence>
<feature type="signal peptide" evidence="8">
    <location>
        <begin position="1"/>
        <end position="19"/>
    </location>
</feature>
<comment type="catalytic activity">
    <reaction evidence="1 6">
        <text>[protein]-peptidylproline (omega=180) = [protein]-peptidylproline (omega=0)</text>
        <dbReference type="Rhea" id="RHEA:16237"/>
        <dbReference type="Rhea" id="RHEA-COMP:10747"/>
        <dbReference type="Rhea" id="RHEA-COMP:10748"/>
        <dbReference type="ChEBI" id="CHEBI:83833"/>
        <dbReference type="ChEBI" id="CHEBI:83834"/>
        <dbReference type="EC" id="5.2.1.8"/>
    </reaction>
</comment>
<dbReference type="EC" id="5.2.1.8" evidence="2 6"/>
<dbReference type="PROSITE" id="PS00018">
    <property type="entry name" value="EF_HAND_1"/>
    <property type="match status" value="2"/>
</dbReference>
<evidence type="ECO:0000256" key="8">
    <source>
        <dbReference type="SAM" id="SignalP"/>
    </source>
</evidence>
<evidence type="ECO:0000256" key="5">
    <source>
        <dbReference type="ARBA" id="ARBA00023235"/>
    </source>
</evidence>
<dbReference type="GO" id="GO:0005783">
    <property type="term" value="C:endoplasmic reticulum"/>
    <property type="evidence" value="ECO:0007669"/>
    <property type="project" value="TreeGrafter"/>
</dbReference>
<dbReference type="InterPro" id="IPR044609">
    <property type="entry name" value="FKBP2/11"/>
</dbReference>
<keyword evidence="5 6" id="KW-0413">Isomerase</keyword>
<evidence type="ECO:0000259" key="10">
    <source>
        <dbReference type="PROSITE" id="PS50222"/>
    </source>
</evidence>
<accession>A0AAD2CM07</accession>
<feature type="chain" id="PRO_5042168151" description="peptidylprolyl isomerase" evidence="8">
    <location>
        <begin position="20"/>
        <end position="210"/>
    </location>
</feature>
<dbReference type="SUPFAM" id="SSF47473">
    <property type="entry name" value="EF-hand"/>
    <property type="match status" value="1"/>
</dbReference>
<keyword evidence="4 6" id="KW-0697">Rotamase</keyword>
<evidence type="ECO:0000313" key="11">
    <source>
        <dbReference type="EMBL" id="CAJ1939057.1"/>
    </source>
</evidence>
<evidence type="ECO:0000259" key="9">
    <source>
        <dbReference type="PROSITE" id="PS50059"/>
    </source>
</evidence>
<dbReference type="PROSITE" id="PS50059">
    <property type="entry name" value="FKBP_PPIASE"/>
    <property type="match status" value="1"/>
</dbReference>
<keyword evidence="8" id="KW-0732">Signal</keyword>
<dbReference type="Pfam" id="PF13499">
    <property type="entry name" value="EF-hand_7"/>
    <property type="match status" value="1"/>
</dbReference>
<dbReference type="Gene3D" id="1.10.238.10">
    <property type="entry name" value="EF-hand"/>
    <property type="match status" value="1"/>
</dbReference>
<dbReference type="Gene3D" id="3.10.50.40">
    <property type="match status" value="1"/>
</dbReference>
<feature type="domain" description="PPIase FKBP-type" evidence="9">
    <location>
        <begin position="43"/>
        <end position="138"/>
    </location>
</feature>
<evidence type="ECO:0000256" key="4">
    <source>
        <dbReference type="ARBA" id="ARBA00023110"/>
    </source>
</evidence>
<evidence type="ECO:0000256" key="7">
    <source>
        <dbReference type="SAM" id="MobiDB-lite"/>
    </source>
</evidence>
<dbReference type="GO" id="GO:0005509">
    <property type="term" value="F:calcium ion binding"/>
    <property type="evidence" value="ECO:0007669"/>
    <property type="project" value="InterPro"/>
</dbReference>
<dbReference type="InterPro" id="IPR001179">
    <property type="entry name" value="PPIase_FKBP_dom"/>
</dbReference>
<dbReference type="PANTHER" id="PTHR45779">
    <property type="entry name" value="PEPTIDYLPROLYL ISOMERASE"/>
    <property type="match status" value="1"/>
</dbReference>
<dbReference type="SUPFAM" id="SSF54534">
    <property type="entry name" value="FKBP-like"/>
    <property type="match status" value="1"/>
</dbReference>
<dbReference type="InterPro" id="IPR002048">
    <property type="entry name" value="EF_hand_dom"/>
</dbReference>
<name>A0AAD2CM07_9STRA</name>
<dbReference type="InterPro" id="IPR018247">
    <property type="entry name" value="EF_Hand_1_Ca_BS"/>
</dbReference>
<evidence type="ECO:0000313" key="12">
    <source>
        <dbReference type="Proteomes" id="UP001295423"/>
    </source>
</evidence>
<dbReference type="PROSITE" id="PS50222">
    <property type="entry name" value="EF_HAND_2"/>
    <property type="match status" value="1"/>
</dbReference>
<keyword evidence="12" id="KW-1185">Reference proteome</keyword>
<proteinExistence type="predicted"/>
<feature type="domain" description="EF-hand" evidence="10">
    <location>
        <begin position="139"/>
        <end position="174"/>
    </location>
</feature>
<dbReference type="InterPro" id="IPR046357">
    <property type="entry name" value="PPIase_dom_sf"/>
</dbReference>
<feature type="region of interest" description="Disordered" evidence="7">
    <location>
        <begin position="171"/>
        <end position="210"/>
    </location>
</feature>
<sequence>MKTTATLLCLSALSSMATAATEFSINVYEGPTECDDENKVKVGDSLSMHYTGTIDESSETGEKGMQFDSSRDRGNTFDFKIGQGMVIKGWDEGLIGVCKGAKATLVIPPDMGYGAQGAGDAIPGGATLNFDVEVVEISDKDPEQPNLFEMLDEDGDGKLSKPEIEAFFVNQGGTMPDGLWEDEDKDKDGFVSWEEFTGPKGASPPAHDEL</sequence>
<dbReference type="FunFam" id="3.10.50.40:FF:000006">
    <property type="entry name" value="Peptidyl-prolyl cis-trans isomerase"/>
    <property type="match status" value="1"/>
</dbReference>
<gene>
    <name evidence="11" type="ORF">CYCCA115_LOCUS6403</name>
</gene>
<dbReference type="PANTHER" id="PTHR45779:SF7">
    <property type="entry name" value="PEPTIDYLPROLYL ISOMERASE"/>
    <property type="match status" value="1"/>
</dbReference>
<organism evidence="11 12">
    <name type="scientific">Cylindrotheca closterium</name>
    <dbReference type="NCBI Taxonomy" id="2856"/>
    <lineage>
        <taxon>Eukaryota</taxon>
        <taxon>Sar</taxon>
        <taxon>Stramenopiles</taxon>
        <taxon>Ochrophyta</taxon>
        <taxon>Bacillariophyta</taxon>
        <taxon>Bacillariophyceae</taxon>
        <taxon>Bacillariophycidae</taxon>
        <taxon>Bacillariales</taxon>
        <taxon>Bacillariaceae</taxon>
        <taxon>Cylindrotheca</taxon>
    </lineage>
</organism>
<evidence type="ECO:0000256" key="6">
    <source>
        <dbReference type="PROSITE-ProRule" id="PRU00277"/>
    </source>
</evidence>
<dbReference type="InterPro" id="IPR011992">
    <property type="entry name" value="EF-hand-dom_pair"/>
</dbReference>